<comment type="subcellular location">
    <subcellularLocation>
        <location evidence="1">Cell inner membrane</location>
        <topology evidence="1">Multi-pass membrane protein</topology>
    </subcellularLocation>
</comment>
<dbReference type="AlphaFoldDB" id="A0A2J6X6U0"/>
<feature type="transmembrane region" description="Helical" evidence="8">
    <location>
        <begin position="66"/>
        <end position="82"/>
    </location>
</feature>
<dbReference type="GO" id="GO:0030395">
    <property type="term" value="F:lactose binding"/>
    <property type="evidence" value="ECO:0007669"/>
    <property type="project" value="TreeGrafter"/>
</dbReference>
<dbReference type="InterPro" id="IPR024989">
    <property type="entry name" value="MFS_assoc_dom"/>
</dbReference>
<feature type="transmembrane region" description="Helical" evidence="8">
    <location>
        <begin position="7"/>
        <end position="26"/>
    </location>
</feature>
<evidence type="ECO:0000256" key="3">
    <source>
        <dbReference type="ARBA" id="ARBA00022475"/>
    </source>
</evidence>
<reference evidence="10 11" key="1">
    <citation type="submission" date="2018-01" db="EMBL/GenBank/DDBJ databases">
        <title>Metagenomic assembled genomes from two thermal pools in the Uzon Caldera, Kamchatka, Russia.</title>
        <authorList>
            <person name="Wilkins L."/>
            <person name="Ettinger C."/>
        </authorList>
    </citation>
    <scope>NUCLEOTIDE SEQUENCE [LARGE SCALE GENOMIC DNA]</scope>
    <source>
        <strain evidence="10">ARK-10</strain>
    </source>
</reference>
<keyword evidence="6 8" id="KW-1133">Transmembrane helix</keyword>
<keyword evidence="4" id="KW-0997">Cell inner membrane</keyword>
<evidence type="ECO:0000256" key="6">
    <source>
        <dbReference type="ARBA" id="ARBA00022989"/>
    </source>
</evidence>
<feature type="transmembrane region" description="Helical" evidence="8">
    <location>
        <begin position="150"/>
        <end position="172"/>
    </location>
</feature>
<keyword evidence="7 8" id="KW-0472">Membrane</keyword>
<keyword evidence="2" id="KW-0813">Transport</keyword>
<feature type="domain" description="Major facilitator superfamily associated" evidence="9">
    <location>
        <begin position="18"/>
        <end position="349"/>
    </location>
</feature>
<gene>
    <name evidence="10" type="ORF">C0175_03330</name>
</gene>
<accession>A0A2J6X6U0</accession>
<sequence length="381" mass="43154">MIWQFYLLELLIYIPRALFSFIGNYFNQLHFSDLQNGLLGSAASIIILISNPFWMRFADRKIKNKVLSFVAMASAILIWEVYLFKNFWIVLIMTFTVGFVWTSILPLAESISITHLNQHGFSFGKARMMGSIGFAISMIVFGYLKNDVIFFLIGSVTFLLIGLTALFLIPKIHGYNVGKQKIKFSFKNLPGEFYRMLILETLVISSGNFGLYFFPILMKSRGEPVSFAGIAIAIHALSEVPFLFFADHIVTKLGVKKILVIASLAYGIRWILTWSVSNPILVISFQALEFFNFIAIYYAIWHYVSSNIKPQHRSDAQAIFWVITTGISAIFGYIVGGWVSNAFGVKNGYLFFGILSICVAIIYGLYEYSKSIPSLSKQNNF</sequence>
<dbReference type="PANTHER" id="PTHR23522:SF10">
    <property type="entry name" value="3-PHENYLPROPIONIC ACID TRANSPORTER-RELATED"/>
    <property type="match status" value="1"/>
</dbReference>
<evidence type="ECO:0000313" key="10">
    <source>
        <dbReference type="EMBL" id="PMP82590.1"/>
    </source>
</evidence>
<feature type="transmembrane region" description="Helical" evidence="8">
    <location>
        <begin position="226"/>
        <end position="246"/>
    </location>
</feature>
<feature type="transmembrane region" description="Helical" evidence="8">
    <location>
        <begin position="38"/>
        <end position="54"/>
    </location>
</feature>
<evidence type="ECO:0000256" key="7">
    <source>
        <dbReference type="ARBA" id="ARBA00023136"/>
    </source>
</evidence>
<feature type="transmembrane region" description="Helical" evidence="8">
    <location>
        <begin position="128"/>
        <end position="144"/>
    </location>
</feature>
<evidence type="ECO:0000259" key="9">
    <source>
        <dbReference type="Pfam" id="PF12832"/>
    </source>
</evidence>
<protein>
    <recommendedName>
        <fullName evidence="9">Major facilitator superfamily associated domain-containing protein</fullName>
    </recommendedName>
</protein>
<keyword evidence="3" id="KW-1003">Cell membrane</keyword>
<dbReference type="EMBL" id="PNIX01000193">
    <property type="protein sequence ID" value="PMP82590.1"/>
    <property type="molecule type" value="Genomic_DNA"/>
</dbReference>
<evidence type="ECO:0000313" key="11">
    <source>
        <dbReference type="Proteomes" id="UP000236910"/>
    </source>
</evidence>
<dbReference type="PANTHER" id="PTHR23522">
    <property type="entry name" value="BLL5896 PROTEIN"/>
    <property type="match status" value="1"/>
</dbReference>
<evidence type="ECO:0000256" key="1">
    <source>
        <dbReference type="ARBA" id="ARBA00004429"/>
    </source>
</evidence>
<feature type="transmembrane region" description="Helical" evidence="8">
    <location>
        <begin position="193"/>
        <end position="214"/>
    </location>
</feature>
<evidence type="ECO:0000256" key="5">
    <source>
        <dbReference type="ARBA" id="ARBA00022692"/>
    </source>
</evidence>
<evidence type="ECO:0000256" key="8">
    <source>
        <dbReference type="SAM" id="Phobius"/>
    </source>
</evidence>
<proteinExistence type="predicted"/>
<organism evidence="10 11">
    <name type="scientific">Caldisericum exile</name>
    <dbReference type="NCBI Taxonomy" id="693075"/>
    <lineage>
        <taxon>Bacteria</taxon>
        <taxon>Pseudomonadati</taxon>
        <taxon>Caldisericota/Cryosericota group</taxon>
        <taxon>Caldisericota</taxon>
        <taxon>Caldisericia</taxon>
        <taxon>Caldisericales</taxon>
        <taxon>Caldisericaceae</taxon>
        <taxon>Caldisericum</taxon>
    </lineage>
</organism>
<dbReference type="InterPro" id="IPR036259">
    <property type="entry name" value="MFS_trans_sf"/>
</dbReference>
<feature type="transmembrane region" description="Helical" evidence="8">
    <location>
        <begin position="348"/>
        <end position="366"/>
    </location>
</feature>
<feature type="transmembrane region" description="Helical" evidence="8">
    <location>
        <begin position="88"/>
        <end position="108"/>
    </location>
</feature>
<feature type="transmembrane region" description="Helical" evidence="8">
    <location>
        <begin position="258"/>
        <end position="277"/>
    </location>
</feature>
<evidence type="ECO:0000256" key="4">
    <source>
        <dbReference type="ARBA" id="ARBA00022519"/>
    </source>
</evidence>
<dbReference type="SUPFAM" id="SSF103473">
    <property type="entry name" value="MFS general substrate transporter"/>
    <property type="match status" value="1"/>
</dbReference>
<dbReference type="GO" id="GO:0015528">
    <property type="term" value="F:lactose:proton symporter activity"/>
    <property type="evidence" value="ECO:0007669"/>
    <property type="project" value="TreeGrafter"/>
</dbReference>
<dbReference type="Pfam" id="PF12832">
    <property type="entry name" value="MFS_1_like"/>
    <property type="match status" value="1"/>
</dbReference>
<name>A0A2J6X6U0_9BACT</name>
<comment type="caution">
    <text evidence="10">The sequence shown here is derived from an EMBL/GenBank/DDBJ whole genome shotgun (WGS) entry which is preliminary data.</text>
</comment>
<keyword evidence="5 8" id="KW-0812">Transmembrane</keyword>
<dbReference type="Gene3D" id="1.20.1250.20">
    <property type="entry name" value="MFS general substrate transporter like domains"/>
    <property type="match status" value="2"/>
</dbReference>
<feature type="transmembrane region" description="Helical" evidence="8">
    <location>
        <begin position="316"/>
        <end position="336"/>
    </location>
</feature>
<feature type="transmembrane region" description="Helical" evidence="8">
    <location>
        <begin position="283"/>
        <end position="304"/>
    </location>
</feature>
<dbReference type="Proteomes" id="UP000236910">
    <property type="component" value="Unassembled WGS sequence"/>
</dbReference>
<evidence type="ECO:0000256" key="2">
    <source>
        <dbReference type="ARBA" id="ARBA00022448"/>
    </source>
</evidence>
<dbReference type="GO" id="GO:0005886">
    <property type="term" value="C:plasma membrane"/>
    <property type="evidence" value="ECO:0007669"/>
    <property type="project" value="UniProtKB-SubCell"/>
</dbReference>